<feature type="region of interest" description="Disordered" evidence="1">
    <location>
        <begin position="1"/>
        <end position="21"/>
    </location>
</feature>
<dbReference type="GeneID" id="68095550"/>
<dbReference type="Proteomes" id="UP000816034">
    <property type="component" value="Unassembled WGS sequence"/>
</dbReference>
<reference evidence="2 3" key="1">
    <citation type="journal article" date="2018" name="BMC Genomics">
        <title>The genome of Naegleria lovaniensis, the basis for a comparative approach to unravel pathogenicity factors of the human pathogenic amoeba N. fowleri.</title>
        <authorList>
            <person name="Liechti N."/>
            <person name="Schurch N."/>
            <person name="Bruggmann R."/>
            <person name="Wittwer M."/>
        </authorList>
    </citation>
    <scope>NUCLEOTIDE SEQUENCE [LARGE SCALE GENOMIC DNA]</scope>
    <source>
        <strain evidence="2 3">ATCC 30569</strain>
    </source>
</reference>
<organism evidence="2 3">
    <name type="scientific">Naegleria lovaniensis</name>
    <name type="common">Amoeba</name>
    <dbReference type="NCBI Taxonomy" id="51637"/>
    <lineage>
        <taxon>Eukaryota</taxon>
        <taxon>Discoba</taxon>
        <taxon>Heterolobosea</taxon>
        <taxon>Tetramitia</taxon>
        <taxon>Eutetramitia</taxon>
        <taxon>Vahlkampfiidae</taxon>
        <taxon>Naegleria</taxon>
    </lineage>
</organism>
<evidence type="ECO:0000256" key="1">
    <source>
        <dbReference type="SAM" id="MobiDB-lite"/>
    </source>
</evidence>
<evidence type="ECO:0000313" key="2">
    <source>
        <dbReference type="EMBL" id="KAG2385946.1"/>
    </source>
</evidence>
<accession>A0AA88KM20</accession>
<sequence>MNFSSSQHNHHRRGLSSAPSEGTVSLNNILTQLLVGNNPSKNIFIVLLSSILSIYLTQYTTKKINSFRKLMSENPLFLVWGVLNVLSGRKFFDNLNNNRLSYNDTNNDVRQTELKSTGPRKRLFSLFSRNKQIQHVDAKPKTMIEETLQIDEDEIDEDIYYIKLYRQKNAKQAENTIPVNLGQLAVNAGTLFTRVKQYVTAEDILAQNQSRSATNNKTTEFTEYFINAPNETYHRKGNFNLPAYDTFQTSSETVLPKI</sequence>
<name>A0AA88KM20_NAELO</name>
<keyword evidence="3" id="KW-1185">Reference proteome</keyword>
<proteinExistence type="predicted"/>
<dbReference type="RefSeq" id="XP_044549939.1">
    <property type="nucleotide sequence ID" value="XM_044692585.1"/>
</dbReference>
<dbReference type="AlphaFoldDB" id="A0AA88KM20"/>
<protein>
    <submittedName>
        <fullName evidence="2">Uncharacterized protein</fullName>
    </submittedName>
</protein>
<evidence type="ECO:0000313" key="3">
    <source>
        <dbReference type="Proteomes" id="UP000816034"/>
    </source>
</evidence>
<dbReference type="EMBL" id="PYSW02000017">
    <property type="protein sequence ID" value="KAG2385946.1"/>
    <property type="molecule type" value="Genomic_DNA"/>
</dbReference>
<gene>
    <name evidence="2" type="ORF">C9374_003095</name>
</gene>
<comment type="caution">
    <text evidence="2">The sequence shown here is derived from an EMBL/GenBank/DDBJ whole genome shotgun (WGS) entry which is preliminary data.</text>
</comment>